<dbReference type="Proteomes" id="UP001179501">
    <property type="component" value="Chromosome"/>
</dbReference>
<organism evidence="2 3">
    <name type="scientific">Porphyromonas gingivalis</name>
    <name type="common">Bacteroides gingivalis</name>
    <dbReference type="NCBI Taxonomy" id="837"/>
    <lineage>
        <taxon>Bacteria</taxon>
        <taxon>Pseudomonadati</taxon>
        <taxon>Bacteroidota</taxon>
        <taxon>Bacteroidia</taxon>
        <taxon>Bacteroidales</taxon>
        <taxon>Porphyromonadaceae</taxon>
        <taxon>Porphyromonas</taxon>
    </lineage>
</organism>
<dbReference type="AlphaFoldDB" id="A0AAE9XB71"/>
<evidence type="ECO:0000313" key="3">
    <source>
        <dbReference type="Proteomes" id="UP001179501"/>
    </source>
</evidence>
<sequence>MKEKVLALLNQRFLGARKDGLKVLAGILAVQATTEEEAKALVEKLTKEQVEQFIKDFRADVDKEVSEGNKTFEANLKKKFDLVEKVEPGNEPKPKDDPKPADDIATIVAQAVAGAVKPLQEELNRFKQGEVGKSRLQALQEKLAACKDETFKAQTLKDFARMSFADDNAFNEYLTEKETDIVAANQSVANAKMAGSGGAPLMAQKTEDGTSKAVSDYIASQKSEANTLTGKEV</sequence>
<evidence type="ECO:0000256" key="1">
    <source>
        <dbReference type="SAM" id="MobiDB-lite"/>
    </source>
</evidence>
<dbReference type="RefSeq" id="WP_021679487.1">
    <property type="nucleotide sequence ID" value="NZ_CP116614.1"/>
</dbReference>
<feature type="region of interest" description="Disordered" evidence="1">
    <location>
        <begin position="193"/>
        <end position="214"/>
    </location>
</feature>
<dbReference type="EMBL" id="CP116614">
    <property type="protein sequence ID" value="WCG02578.1"/>
    <property type="molecule type" value="Genomic_DNA"/>
</dbReference>
<evidence type="ECO:0000313" key="2">
    <source>
        <dbReference type="EMBL" id="WCG02578.1"/>
    </source>
</evidence>
<name>A0AAE9XB71_PORGN</name>
<accession>A0AAE9XB71</accession>
<proteinExistence type="predicted"/>
<reference evidence="2" key="1">
    <citation type="submission" date="2023-01" db="EMBL/GenBank/DDBJ databases">
        <title>Phages are important unrecognized players in the ecology of the oral pathogen Porphyromonas gingivalis.</title>
        <authorList>
            <person name="Matrishin C.B."/>
            <person name="Kauffman K.M."/>
        </authorList>
    </citation>
    <scope>NUCLEOTIDE SEQUENCE</scope>
    <source>
        <strain evidence="2">ATCC 49417</strain>
    </source>
</reference>
<protein>
    <submittedName>
        <fullName evidence="2">Uncharacterized protein</fullName>
    </submittedName>
</protein>
<gene>
    <name evidence="2" type="ORF">NY151_07915</name>
</gene>